<evidence type="ECO:0000313" key="1">
    <source>
        <dbReference type="EMBL" id="NDY92767.1"/>
    </source>
</evidence>
<proteinExistence type="predicted"/>
<organism evidence="1 2">
    <name type="scientific">Ideonella livida</name>
    <dbReference type="NCBI Taxonomy" id="2707176"/>
    <lineage>
        <taxon>Bacteria</taxon>
        <taxon>Pseudomonadati</taxon>
        <taxon>Pseudomonadota</taxon>
        <taxon>Betaproteobacteria</taxon>
        <taxon>Burkholderiales</taxon>
        <taxon>Sphaerotilaceae</taxon>
        <taxon>Ideonella</taxon>
    </lineage>
</organism>
<comment type="caution">
    <text evidence="1">The sequence shown here is derived from an EMBL/GenBank/DDBJ whole genome shotgun (WGS) entry which is preliminary data.</text>
</comment>
<sequence>MWGGDAAAERRASVRLADTVACLAWAPGQRLASLATLAEAVREVVAGDVAYYRARQCRSKWWSNSCRVAAVGFGALGALQPLITQLWGQSGGPLACLKDTGQLWLMLGGLALVVDTVWAGTQAHGRYTSTVMALEAGMVRWTLAWQGQMAVLAGAEPDGPQTQRLIQSASDFLDAHHALMASEAGQWRGAMQEALAKAKVPGP</sequence>
<dbReference type="NCBIfam" id="NF033633">
    <property type="entry name" value="SLATT_2"/>
    <property type="match status" value="1"/>
</dbReference>
<dbReference type="InterPro" id="IPR040688">
    <property type="entry name" value="SLATT_2"/>
</dbReference>
<dbReference type="RefSeq" id="WP_163458822.1">
    <property type="nucleotide sequence ID" value="NZ_JAAGOH010000022.1"/>
</dbReference>
<reference evidence="1 2" key="1">
    <citation type="submission" date="2020-02" db="EMBL/GenBank/DDBJ databases">
        <title>Ideonella bacterium strain TBM-1.</title>
        <authorList>
            <person name="Chen W.-M."/>
        </authorList>
    </citation>
    <scope>NUCLEOTIDE SEQUENCE [LARGE SCALE GENOMIC DNA]</scope>
    <source>
        <strain evidence="1 2">TBM-1</strain>
    </source>
</reference>
<keyword evidence="2" id="KW-1185">Reference proteome</keyword>
<dbReference type="EMBL" id="JAAGOH010000022">
    <property type="protein sequence ID" value="NDY92767.1"/>
    <property type="molecule type" value="Genomic_DNA"/>
</dbReference>
<gene>
    <name evidence="1" type="ORF">G3A44_16370</name>
</gene>
<name>A0A7C9TMZ8_9BURK</name>
<protein>
    <submittedName>
        <fullName evidence="1">SLATT domain-containing protein</fullName>
    </submittedName>
</protein>
<dbReference type="AlphaFoldDB" id="A0A7C9TMZ8"/>
<dbReference type="Proteomes" id="UP000484255">
    <property type="component" value="Unassembled WGS sequence"/>
</dbReference>
<evidence type="ECO:0000313" key="2">
    <source>
        <dbReference type="Proteomes" id="UP000484255"/>
    </source>
</evidence>
<accession>A0A7C9TMZ8</accession>